<organism evidence="2 3">
    <name type="scientific">PS1 clade bacterium</name>
    <dbReference type="NCBI Taxonomy" id="2175152"/>
    <lineage>
        <taxon>Bacteria</taxon>
        <taxon>Pseudomonadati</taxon>
        <taxon>Pseudomonadota</taxon>
        <taxon>Alphaproteobacteria</taxon>
        <taxon>PS1 clade</taxon>
    </lineage>
</organism>
<dbReference type="NCBIfam" id="TIGR00738">
    <property type="entry name" value="rrf2_super"/>
    <property type="match status" value="1"/>
</dbReference>
<dbReference type="PANTHER" id="PTHR33221">
    <property type="entry name" value="WINGED HELIX-TURN-HELIX TRANSCRIPTIONAL REGULATOR, RRF2 FAMILY"/>
    <property type="match status" value="1"/>
</dbReference>
<dbReference type="InterPro" id="IPR036390">
    <property type="entry name" value="WH_DNA-bd_sf"/>
</dbReference>
<dbReference type="PROSITE" id="PS51197">
    <property type="entry name" value="HTH_RRF2_2"/>
    <property type="match status" value="1"/>
</dbReference>
<dbReference type="Proteomes" id="UP000252132">
    <property type="component" value="Unassembled WGS sequence"/>
</dbReference>
<dbReference type="InterPro" id="IPR036388">
    <property type="entry name" value="WH-like_DNA-bd_sf"/>
</dbReference>
<evidence type="ECO:0000313" key="3">
    <source>
        <dbReference type="Proteomes" id="UP000252132"/>
    </source>
</evidence>
<proteinExistence type="predicted"/>
<gene>
    <name evidence="2" type="ORF">DBW69_00560</name>
</gene>
<dbReference type="EMBL" id="QOQF01000001">
    <property type="protein sequence ID" value="RCL78458.1"/>
    <property type="molecule type" value="Genomic_DNA"/>
</dbReference>
<comment type="caution">
    <text evidence="2">The sequence shown here is derived from an EMBL/GenBank/DDBJ whole genome shotgun (WGS) entry which is preliminary data.</text>
</comment>
<name>A0A368E2X5_9PROT</name>
<dbReference type="Gene3D" id="1.10.10.10">
    <property type="entry name" value="Winged helix-like DNA-binding domain superfamily/Winged helix DNA-binding domain"/>
    <property type="match status" value="1"/>
</dbReference>
<dbReference type="GO" id="GO:0005829">
    <property type="term" value="C:cytosol"/>
    <property type="evidence" value="ECO:0007669"/>
    <property type="project" value="TreeGrafter"/>
</dbReference>
<reference evidence="2 3" key="1">
    <citation type="journal article" date="2018" name="Microbiome">
        <title>Fine metagenomic profile of the Mediterranean stratified and mixed water columns revealed by assembly and recruitment.</title>
        <authorList>
            <person name="Haro-Moreno J.M."/>
            <person name="Lopez-Perez M."/>
            <person name="De La Torre J.R."/>
            <person name="Picazo A."/>
            <person name="Camacho A."/>
            <person name="Rodriguez-Valera F."/>
        </authorList>
    </citation>
    <scope>NUCLEOTIDE SEQUENCE [LARGE SCALE GENOMIC DNA]</scope>
    <source>
        <strain evidence="2">MED-G55</strain>
    </source>
</reference>
<dbReference type="Pfam" id="PF02082">
    <property type="entry name" value="Rrf2"/>
    <property type="match status" value="1"/>
</dbReference>
<dbReference type="PANTHER" id="PTHR33221:SF5">
    <property type="entry name" value="HTH-TYPE TRANSCRIPTIONAL REGULATOR ISCR"/>
    <property type="match status" value="1"/>
</dbReference>
<protein>
    <submittedName>
        <fullName evidence="2">Transcriptional regulator</fullName>
    </submittedName>
</protein>
<dbReference type="InterPro" id="IPR000944">
    <property type="entry name" value="Tscrpt_reg_Rrf2"/>
</dbReference>
<dbReference type="GO" id="GO:0003677">
    <property type="term" value="F:DNA binding"/>
    <property type="evidence" value="ECO:0007669"/>
    <property type="project" value="UniProtKB-KW"/>
</dbReference>
<accession>A0A368E2X5</accession>
<dbReference type="GO" id="GO:0003700">
    <property type="term" value="F:DNA-binding transcription factor activity"/>
    <property type="evidence" value="ECO:0007669"/>
    <property type="project" value="TreeGrafter"/>
</dbReference>
<evidence type="ECO:0000313" key="2">
    <source>
        <dbReference type="EMBL" id="RCL78458.1"/>
    </source>
</evidence>
<dbReference type="SUPFAM" id="SSF46785">
    <property type="entry name" value="Winged helix' DNA-binding domain"/>
    <property type="match status" value="1"/>
</dbReference>
<keyword evidence="1" id="KW-0238">DNA-binding</keyword>
<evidence type="ECO:0000256" key="1">
    <source>
        <dbReference type="ARBA" id="ARBA00023125"/>
    </source>
</evidence>
<dbReference type="AlphaFoldDB" id="A0A368E2X5"/>
<sequence>MLFLSRKTVLALETVVDVALHSRPDPVQAKDITSRQNVPQRYLEQIMQTLVKADILRGVRGPKGGYRLARERRKIFAGEVVRVIAEIERVENEAAQKSKDSQLGAGMTFEKCTELEDEFLKHLDSVSIDDICKSHQNKSTVSSETSVDFNI</sequence>